<evidence type="ECO:0000313" key="3">
    <source>
        <dbReference type="Proteomes" id="UP001070176"/>
    </source>
</evidence>
<dbReference type="SUPFAM" id="SSF56601">
    <property type="entry name" value="beta-lactamase/transpeptidase-like"/>
    <property type="match status" value="1"/>
</dbReference>
<protein>
    <submittedName>
        <fullName evidence="2">Beta-lactamase family protein</fullName>
    </submittedName>
</protein>
<dbReference type="Proteomes" id="UP001070176">
    <property type="component" value="Unassembled WGS sequence"/>
</dbReference>
<keyword evidence="3" id="KW-1185">Reference proteome</keyword>
<dbReference type="PANTHER" id="PTHR46825:SF9">
    <property type="entry name" value="BETA-LACTAMASE-RELATED DOMAIN-CONTAINING PROTEIN"/>
    <property type="match status" value="1"/>
</dbReference>
<dbReference type="RefSeq" id="WP_267279576.1">
    <property type="nucleotide sequence ID" value="NZ_JAOVZV010000001.1"/>
</dbReference>
<dbReference type="InterPro" id="IPR001466">
    <property type="entry name" value="Beta-lactam-related"/>
</dbReference>
<dbReference type="InterPro" id="IPR012338">
    <property type="entry name" value="Beta-lactam/transpept-like"/>
</dbReference>
<name>A0ABT3XYE4_9FLAO</name>
<dbReference type="InterPro" id="IPR050491">
    <property type="entry name" value="AmpC-like"/>
</dbReference>
<comment type="caution">
    <text evidence="2">The sequence shown here is derived from an EMBL/GenBank/DDBJ whole genome shotgun (WGS) entry which is preliminary data.</text>
</comment>
<feature type="domain" description="Beta-lactamase-related" evidence="1">
    <location>
        <begin position="22"/>
        <end position="113"/>
    </location>
</feature>
<dbReference type="Pfam" id="PF00144">
    <property type="entry name" value="Beta-lactamase"/>
    <property type="match status" value="1"/>
</dbReference>
<sequence length="135" mass="15052">MDIKKSSAYVNKTVINFSVPFSSGSLMSTVDDMLKWQNALNQNLLLSSKNGLKAFTKYKLNNGQEIEYGYGWHLKNINGIPTREHGGSVFGFKSMAVYIPSEDIYVIGFSNCDCDSPTQLVKDIAKLSLENQKSK</sequence>
<reference evidence="2" key="1">
    <citation type="submission" date="2022-10" db="EMBL/GenBank/DDBJ databases">
        <title>Chryseobacterium sp. nov., a novel bacterial species.</title>
        <authorList>
            <person name="Cao Y."/>
        </authorList>
    </citation>
    <scope>NUCLEOTIDE SEQUENCE</scope>
    <source>
        <strain evidence="2">KC 927</strain>
    </source>
</reference>
<dbReference type="EMBL" id="JAOVZV010000001">
    <property type="protein sequence ID" value="MCX8530902.1"/>
    <property type="molecule type" value="Genomic_DNA"/>
</dbReference>
<gene>
    <name evidence="2" type="ORF">OEA66_00895</name>
</gene>
<accession>A0ABT3XYE4</accession>
<dbReference type="Gene3D" id="3.40.710.10">
    <property type="entry name" value="DD-peptidase/beta-lactamase superfamily"/>
    <property type="match status" value="1"/>
</dbReference>
<dbReference type="PANTHER" id="PTHR46825">
    <property type="entry name" value="D-ALANYL-D-ALANINE-CARBOXYPEPTIDASE/ENDOPEPTIDASE AMPH"/>
    <property type="match status" value="1"/>
</dbReference>
<evidence type="ECO:0000259" key="1">
    <source>
        <dbReference type="Pfam" id="PF00144"/>
    </source>
</evidence>
<organism evidence="2 3">
    <name type="scientific">Chryseobacterium luquanense</name>
    <dbReference type="NCBI Taxonomy" id="2983766"/>
    <lineage>
        <taxon>Bacteria</taxon>
        <taxon>Pseudomonadati</taxon>
        <taxon>Bacteroidota</taxon>
        <taxon>Flavobacteriia</taxon>
        <taxon>Flavobacteriales</taxon>
        <taxon>Weeksellaceae</taxon>
        <taxon>Chryseobacterium group</taxon>
        <taxon>Chryseobacterium</taxon>
    </lineage>
</organism>
<evidence type="ECO:0000313" key="2">
    <source>
        <dbReference type="EMBL" id="MCX8530902.1"/>
    </source>
</evidence>
<proteinExistence type="predicted"/>